<keyword evidence="10" id="KW-1185">Reference proteome</keyword>
<dbReference type="InParanoid" id="A0A1Y2BC92"/>
<dbReference type="EMBL" id="MCFC01000011">
    <property type="protein sequence ID" value="ORY32150.1"/>
    <property type="molecule type" value="Genomic_DNA"/>
</dbReference>
<evidence type="ECO:0000313" key="9">
    <source>
        <dbReference type="EMBL" id="ORY32150.1"/>
    </source>
</evidence>
<dbReference type="InterPro" id="IPR036259">
    <property type="entry name" value="MFS_trans_sf"/>
</dbReference>
<dbReference type="GO" id="GO:0022857">
    <property type="term" value="F:transmembrane transporter activity"/>
    <property type="evidence" value="ECO:0007669"/>
    <property type="project" value="InterPro"/>
</dbReference>
<dbReference type="PANTHER" id="PTHR23501:SF92">
    <property type="entry name" value="GLUTATHIONE EXCHANGER 1-RELATED"/>
    <property type="match status" value="1"/>
</dbReference>
<feature type="transmembrane region" description="Helical" evidence="8">
    <location>
        <begin position="50"/>
        <end position="68"/>
    </location>
</feature>
<feature type="transmembrane region" description="Helical" evidence="8">
    <location>
        <begin position="369"/>
        <end position="387"/>
    </location>
</feature>
<protein>
    <submittedName>
        <fullName evidence="9">Major facilitator superfamily protein</fullName>
    </submittedName>
</protein>
<dbReference type="GO" id="GO:0012505">
    <property type="term" value="C:endomembrane system"/>
    <property type="evidence" value="ECO:0007669"/>
    <property type="project" value="UniProtKB-SubCell"/>
</dbReference>
<reference evidence="9 10" key="1">
    <citation type="submission" date="2016-07" db="EMBL/GenBank/DDBJ databases">
        <title>Pervasive Adenine N6-methylation of Active Genes in Fungi.</title>
        <authorList>
            <consortium name="DOE Joint Genome Institute"/>
            <person name="Mondo S.J."/>
            <person name="Dannebaum R.O."/>
            <person name="Kuo R.C."/>
            <person name="Labutti K."/>
            <person name="Haridas S."/>
            <person name="Kuo A."/>
            <person name="Salamov A."/>
            <person name="Ahrendt S.R."/>
            <person name="Lipzen A."/>
            <person name="Sullivan W."/>
            <person name="Andreopoulos W.B."/>
            <person name="Clum A."/>
            <person name="Lindquist E."/>
            <person name="Daum C."/>
            <person name="Ramamoorthy G.K."/>
            <person name="Gryganskyi A."/>
            <person name="Culley D."/>
            <person name="Magnuson J.K."/>
            <person name="James T.Y."/>
            <person name="O'Malley M.A."/>
            <person name="Stajich J.E."/>
            <person name="Spatafora J.W."/>
            <person name="Visel A."/>
            <person name="Grigoriev I.V."/>
        </authorList>
    </citation>
    <scope>NUCLEOTIDE SEQUENCE [LARGE SCALE GENOMIC DNA]</scope>
    <source>
        <strain evidence="9 10">68-887.2</strain>
    </source>
</reference>
<evidence type="ECO:0000256" key="7">
    <source>
        <dbReference type="ARBA" id="ARBA00023136"/>
    </source>
</evidence>
<feature type="transmembrane region" description="Helical" evidence="8">
    <location>
        <begin position="168"/>
        <end position="186"/>
    </location>
</feature>
<dbReference type="InterPro" id="IPR011701">
    <property type="entry name" value="MFS"/>
</dbReference>
<evidence type="ECO:0000313" key="10">
    <source>
        <dbReference type="Proteomes" id="UP000193986"/>
    </source>
</evidence>
<proteinExistence type="inferred from homology"/>
<feature type="transmembrane region" description="Helical" evidence="8">
    <location>
        <begin position="290"/>
        <end position="308"/>
    </location>
</feature>
<dbReference type="Pfam" id="PF07690">
    <property type="entry name" value="MFS_1"/>
    <property type="match status" value="1"/>
</dbReference>
<dbReference type="GO" id="GO:0005886">
    <property type="term" value="C:plasma membrane"/>
    <property type="evidence" value="ECO:0007669"/>
    <property type="project" value="TreeGrafter"/>
</dbReference>
<dbReference type="FunFam" id="1.20.1250.20:FF:000197">
    <property type="entry name" value="Siderophore iron transporter 1"/>
    <property type="match status" value="1"/>
</dbReference>
<dbReference type="FunFam" id="1.20.1250.20:FF:000412">
    <property type="entry name" value="SIT1p Ferrioxamine B transporter"/>
    <property type="match status" value="1"/>
</dbReference>
<evidence type="ECO:0000256" key="2">
    <source>
        <dbReference type="ARBA" id="ARBA00008335"/>
    </source>
</evidence>
<dbReference type="FunCoup" id="A0A1Y2BC92">
    <property type="interactions" value="8"/>
</dbReference>
<dbReference type="GO" id="GO:0006811">
    <property type="term" value="P:monoatomic ion transport"/>
    <property type="evidence" value="ECO:0007669"/>
    <property type="project" value="UniProtKB-KW"/>
</dbReference>
<keyword evidence="7 8" id="KW-0472">Membrane</keyword>
<keyword evidence="4 8" id="KW-0812">Transmembrane</keyword>
<evidence type="ECO:0000256" key="6">
    <source>
        <dbReference type="ARBA" id="ARBA00023065"/>
    </source>
</evidence>
<feature type="transmembrane region" description="Helical" evidence="8">
    <location>
        <begin position="461"/>
        <end position="481"/>
    </location>
</feature>
<feature type="transmembrane region" description="Helical" evidence="8">
    <location>
        <begin position="198"/>
        <end position="221"/>
    </location>
</feature>
<feature type="transmembrane region" description="Helical" evidence="8">
    <location>
        <begin position="421"/>
        <end position="440"/>
    </location>
</feature>
<dbReference type="SUPFAM" id="SSF103473">
    <property type="entry name" value="MFS general substrate transporter"/>
    <property type="match status" value="1"/>
</dbReference>
<gene>
    <name evidence="9" type="ORF">BCR39DRAFT_564381</name>
</gene>
<feature type="transmembrane region" description="Helical" evidence="8">
    <location>
        <begin position="328"/>
        <end position="345"/>
    </location>
</feature>
<comment type="subcellular location">
    <subcellularLocation>
        <location evidence="1">Endomembrane system</location>
        <topology evidence="1">Multi-pass membrane protein</topology>
    </subcellularLocation>
</comment>
<dbReference type="OrthoDB" id="2241241at2759"/>
<feature type="transmembrane region" description="Helical" evidence="8">
    <location>
        <begin position="80"/>
        <end position="100"/>
    </location>
</feature>
<dbReference type="PANTHER" id="PTHR23501">
    <property type="entry name" value="MAJOR FACILITATOR SUPERFAMILY"/>
    <property type="match status" value="1"/>
</dbReference>
<feature type="transmembrane region" description="Helical" evidence="8">
    <location>
        <begin position="252"/>
        <end position="278"/>
    </location>
</feature>
<comment type="similarity">
    <text evidence="2">Belongs to the major facilitator superfamily.</text>
</comment>
<feature type="transmembrane region" description="Helical" evidence="8">
    <location>
        <begin position="141"/>
        <end position="159"/>
    </location>
</feature>
<feature type="transmembrane region" description="Helical" evidence="8">
    <location>
        <begin position="536"/>
        <end position="558"/>
    </location>
</feature>
<keyword evidence="6" id="KW-0406">Ion transport</keyword>
<evidence type="ECO:0000256" key="5">
    <source>
        <dbReference type="ARBA" id="ARBA00022989"/>
    </source>
</evidence>
<feature type="transmembrane region" description="Helical" evidence="8">
    <location>
        <begin position="394"/>
        <end position="415"/>
    </location>
</feature>
<keyword evidence="3" id="KW-0813">Transport</keyword>
<sequence length="596" mass="65069">MHEQLGVEHIYPDAEIAAELEKQGDNDTVFGDKSPGVRRIEAISSCFSSWHRWVLFTSIFLVAFRYTFQNYATADFGNAAQISTIAVVRSIVAAAGQPVFAKISDYFGRISILVIAVVFYVIGTIVSAASKNLGAFSGGAVLYQFGYTGVQLLVEVVIADTTPLRSRLFYSYIPAMPFIINAWVSGNIADAVIEHSTWQWGIGMWAIIFPFCAIPVFYSLFHAEWRAGKQGLLDEIPSPLRSLRKREVWVDLFWQMDVVGLILLAGTFIMILLPFTLAGGVGATWRTAKSIAPLVIGFVIVLPMFIVWELKFARHPVVPFRILKDRQILAGLGIALMLNTTWYTQGDYLYTTLIVSFDLDIIKATRTSYIYSFVSVIIGCIVGLIVHKVRYLKWFVVAGACTFVLAFGLLIRYRGGGTADYAGIVAAETVLGIGGGLLPYSTQALVQSAVQHERTAVITSLFLATYSVGSAIGNTIAAAIWTNTMPNRLVEDLTKAGISNATALATEAYANPFVFIVDYPMGTPTRTAVNSAYREVQRYLCIAGICLATVLVALSLCLKNPRLGDTQSLEDAEGFKTTAAGEHDGDGGKDLKAVRI</sequence>
<evidence type="ECO:0000256" key="8">
    <source>
        <dbReference type="SAM" id="Phobius"/>
    </source>
</evidence>
<dbReference type="AlphaFoldDB" id="A0A1Y2BC92"/>
<feature type="transmembrane region" description="Helical" evidence="8">
    <location>
        <begin position="112"/>
        <end position="129"/>
    </location>
</feature>
<keyword evidence="5 8" id="KW-1133">Transmembrane helix</keyword>
<comment type="caution">
    <text evidence="9">The sequence shown here is derived from an EMBL/GenBank/DDBJ whole genome shotgun (WGS) entry which is preliminary data.</text>
</comment>
<dbReference type="Proteomes" id="UP000193986">
    <property type="component" value="Unassembled WGS sequence"/>
</dbReference>
<accession>A0A1Y2BC92</accession>
<evidence type="ECO:0000256" key="4">
    <source>
        <dbReference type="ARBA" id="ARBA00022692"/>
    </source>
</evidence>
<organism evidence="9 10">
    <name type="scientific">Naematelia encephala</name>
    <dbReference type="NCBI Taxonomy" id="71784"/>
    <lineage>
        <taxon>Eukaryota</taxon>
        <taxon>Fungi</taxon>
        <taxon>Dikarya</taxon>
        <taxon>Basidiomycota</taxon>
        <taxon>Agaricomycotina</taxon>
        <taxon>Tremellomycetes</taxon>
        <taxon>Tremellales</taxon>
        <taxon>Naemateliaceae</taxon>
        <taxon>Naematelia</taxon>
    </lineage>
</organism>
<evidence type="ECO:0000256" key="3">
    <source>
        <dbReference type="ARBA" id="ARBA00022448"/>
    </source>
</evidence>
<name>A0A1Y2BC92_9TREE</name>
<dbReference type="Gene3D" id="1.20.1250.20">
    <property type="entry name" value="MFS general substrate transporter like domains"/>
    <property type="match status" value="2"/>
</dbReference>
<evidence type="ECO:0000256" key="1">
    <source>
        <dbReference type="ARBA" id="ARBA00004127"/>
    </source>
</evidence>